<feature type="region of interest" description="Disordered" evidence="1">
    <location>
        <begin position="1"/>
        <end position="28"/>
    </location>
</feature>
<comment type="caution">
    <text evidence="2">The sequence shown here is derived from an EMBL/GenBank/DDBJ whole genome shotgun (WGS) entry which is preliminary data.</text>
</comment>
<feature type="compositionally biased region" description="Polar residues" evidence="1">
    <location>
        <begin position="1"/>
        <end position="15"/>
    </location>
</feature>
<proteinExistence type="predicted"/>
<dbReference type="EMBL" id="BMMP01000010">
    <property type="protein sequence ID" value="GGO51606.1"/>
    <property type="molecule type" value="Genomic_DNA"/>
</dbReference>
<protein>
    <submittedName>
        <fullName evidence="2">Uncharacterized protein</fullName>
    </submittedName>
</protein>
<accession>A0ABQ2MHA1</accession>
<evidence type="ECO:0000256" key="1">
    <source>
        <dbReference type="SAM" id="MobiDB-lite"/>
    </source>
</evidence>
<organism evidence="2 3">
    <name type="scientific">Streptomyces daqingensis</name>
    <dbReference type="NCBI Taxonomy" id="1472640"/>
    <lineage>
        <taxon>Bacteria</taxon>
        <taxon>Bacillati</taxon>
        <taxon>Actinomycetota</taxon>
        <taxon>Actinomycetes</taxon>
        <taxon>Kitasatosporales</taxon>
        <taxon>Streptomycetaceae</taxon>
        <taxon>Streptomyces</taxon>
    </lineage>
</organism>
<dbReference type="Proteomes" id="UP000631535">
    <property type="component" value="Unassembled WGS sequence"/>
</dbReference>
<evidence type="ECO:0000313" key="2">
    <source>
        <dbReference type="EMBL" id="GGO51606.1"/>
    </source>
</evidence>
<reference evidence="3" key="1">
    <citation type="journal article" date="2019" name="Int. J. Syst. Evol. Microbiol.">
        <title>The Global Catalogue of Microorganisms (GCM) 10K type strain sequencing project: providing services to taxonomists for standard genome sequencing and annotation.</title>
        <authorList>
            <consortium name="The Broad Institute Genomics Platform"/>
            <consortium name="The Broad Institute Genome Sequencing Center for Infectious Disease"/>
            <person name="Wu L."/>
            <person name="Ma J."/>
        </authorList>
    </citation>
    <scope>NUCLEOTIDE SEQUENCE [LARGE SCALE GENOMIC DNA]</scope>
    <source>
        <strain evidence="3">CGMCC 4.7178</strain>
    </source>
</reference>
<name>A0ABQ2MHA1_9ACTN</name>
<keyword evidence="3" id="KW-1185">Reference proteome</keyword>
<sequence>MPATSPRISQLTTPDSMRPDRADSGSVSAMKNMVKRLPVATVLIGSVTIMPADLRFSAAGWHPPPCNWPAWRR</sequence>
<gene>
    <name evidence="2" type="ORF">GCM10012287_34020</name>
</gene>
<evidence type="ECO:0000313" key="3">
    <source>
        <dbReference type="Proteomes" id="UP000631535"/>
    </source>
</evidence>